<reference evidence="1" key="2">
    <citation type="submission" date="2015-06" db="UniProtKB">
        <authorList>
            <consortium name="EnsemblPlants"/>
        </authorList>
    </citation>
    <scope>IDENTIFICATION</scope>
    <source>
        <strain evidence="1">DM1-3 516 R44</strain>
    </source>
</reference>
<name>M1DWM3_SOLTU</name>
<dbReference type="AlphaFoldDB" id="M1DWM3"/>
<dbReference type="PaxDb" id="4113-PGSC0003DMT400095579"/>
<organism evidence="1 2">
    <name type="scientific">Solanum tuberosum</name>
    <name type="common">Potato</name>
    <dbReference type="NCBI Taxonomy" id="4113"/>
    <lineage>
        <taxon>Eukaryota</taxon>
        <taxon>Viridiplantae</taxon>
        <taxon>Streptophyta</taxon>
        <taxon>Embryophyta</taxon>
        <taxon>Tracheophyta</taxon>
        <taxon>Spermatophyta</taxon>
        <taxon>Magnoliopsida</taxon>
        <taxon>eudicotyledons</taxon>
        <taxon>Gunneridae</taxon>
        <taxon>Pentapetalae</taxon>
        <taxon>asterids</taxon>
        <taxon>lamiids</taxon>
        <taxon>Solanales</taxon>
        <taxon>Solanaceae</taxon>
        <taxon>Solanoideae</taxon>
        <taxon>Solaneae</taxon>
        <taxon>Solanum</taxon>
    </lineage>
</organism>
<evidence type="ECO:0000313" key="1">
    <source>
        <dbReference type="EnsemblPlants" id="PGSC0003DMT400095579"/>
    </source>
</evidence>
<dbReference type="InParanoid" id="M1DWM3"/>
<dbReference type="HOGENOM" id="CLU_2417484_0_0_1"/>
<reference evidence="2" key="1">
    <citation type="journal article" date="2011" name="Nature">
        <title>Genome sequence and analysis of the tuber crop potato.</title>
        <authorList>
            <consortium name="The Potato Genome Sequencing Consortium"/>
        </authorList>
    </citation>
    <scope>NUCLEOTIDE SEQUENCE [LARGE SCALE GENOMIC DNA]</scope>
    <source>
        <strain evidence="2">cv. DM1-3 516 R44</strain>
    </source>
</reference>
<dbReference type="Gramene" id="PGSC0003DMT400095579">
    <property type="protein sequence ID" value="PGSC0003DMT400095579"/>
    <property type="gene ID" value="PGSC0003DMG400045150"/>
</dbReference>
<sequence length="92" mass="10158">MIMRIVLCDYGCGLLNGSGVAFRHTNLDRLRRSGIIMGSVATFWHNHWIGYHIPGIFKRLLTDLAYKISDRRSNSMLLGLGCSSGSPTGGFV</sequence>
<protein>
    <submittedName>
        <fullName evidence="1">Uncharacterized protein</fullName>
    </submittedName>
</protein>
<dbReference type="Proteomes" id="UP000011115">
    <property type="component" value="Unassembled WGS sequence"/>
</dbReference>
<proteinExistence type="predicted"/>
<dbReference type="EnsemblPlants" id="PGSC0003DMT400095579">
    <property type="protein sequence ID" value="PGSC0003DMT400095579"/>
    <property type="gene ID" value="PGSC0003DMG400045150"/>
</dbReference>
<evidence type="ECO:0000313" key="2">
    <source>
        <dbReference type="Proteomes" id="UP000011115"/>
    </source>
</evidence>
<keyword evidence="2" id="KW-1185">Reference proteome</keyword>
<accession>M1DWM3</accession>